<keyword evidence="2" id="KW-0805">Transcription regulation</keyword>
<dbReference type="EMBL" id="VORB01000010">
    <property type="protein sequence ID" value="TXC76220.1"/>
    <property type="molecule type" value="Genomic_DNA"/>
</dbReference>
<dbReference type="Gene3D" id="1.10.10.10">
    <property type="entry name" value="Winged helix-like DNA-binding domain superfamily/Winged helix DNA-binding domain"/>
    <property type="match status" value="1"/>
</dbReference>
<dbReference type="Pfam" id="PF03466">
    <property type="entry name" value="LysR_substrate"/>
    <property type="match status" value="1"/>
</dbReference>
<dbReference type="PROSITE" id="PS50931">
    <property type="entry name" value="HTH_LYSR"/>
    <property type="match status" value="1"/>
</dbReference>
<dbReference type="InterPro" id="IPR005119">
    <property type="entry name" value="LysR_subst-bd"/>
</dbReference>
<keyword evidence="3" id="KW-0238">DNA-binding</keyword>
<dbReference type="PANTHER" id="PTHR30419">
    <property type="entry name" value="HTH-TYPE TRANSCRIPTIONAL REGULATOR YBHD"/>
    <property type="match status" value="1"/>
</dbReference>
<proteinExistence type="inferred from homology"/>
<accession>A0A5C6UUC2</accession>
<dbReference type="InterPro" id="IPR050950">
    <property type="entry name" value="HTH-type_LysR_regulators"/>
</dbReference>
<evidence type="ECO:0000256" key="1">
    <source>
        <dbReference type="ARBA" id="ARBA00009437"/>
    </source>
</evidence>
<dbReference type="GO" id="GO:0003700">
    <property type="term" value="F:DNA-binding transcription factor activity"/>
    <property type="evidence" value="ECO:0007669"/>
    <property type="project" value="InterPro"/>
</dbReference>
<feature type="domain" description="HTH lysR-type" evidence="5">
    <location>
        <begin position="1"/>
        <end position="58"/>
    </location>
</feature>
<dbReference type="RefSeq" id="WP_147015222.1">
    <property type="nucleotide sequence ID" value="NZ_VORB01000010.1"/>
</dbReference>
<comment type="similarity">
    <text evidence="1">Belongs to the LysR transcriptional regulatory family.</text>
</comment>
<evidence type="ECO:0000256" key="2">
    <source>
        <dbReference type="ARBA" id="ARBA00023015"/>
    </source>
</evidence>
<dbReference type="Proteomes" id="UP000321168">
    <property type="component" value="Unassembled WGS sequence"/>
</dbReference>
<dbReference type="InterPro" id="IPR000847">
    <property type="entry name" value="LysR_HTH_N"/>
</dbReference>
<name>A0A5C6UUC2_9FLAO</name>
<dbReference type="SUPFAM" id="SSF53850">
    <property type="entry name" value="Periplasmic binding protein-like II"/>
    <property type="match status" value="1"/>
</dbReference>
<dbReference type="InterPro" id="IPR036390">
    <property type="entry name" value="WH_DNA-bd_sf"/>
</dbReference>
<dbReference type="Gene3D" id="3.40.190.10">
    <property type="entry name" value="Periplasmic binding protein-like II"/>
    <property type="match status" value="2"/>
</dbReference>
<protein>
    <submittedName>
        <fullName evidence="6">LysR family transcriptional regulator</fullName>
    </submittedName>
</protein>
<dbReference type="Pfam" id="PF00126">
    <property type="entry name" value="HTH_1"/>
    <property type="match status" value="1"/>
</dbReference>
<evidence type="ECO:0000259" key="5">
    <source>
        <dbReference type="PROSITE" id="PS50931"/>
    </source>
</evidence>
<dbReference type="PANTHER" id="PTHR30419:SF29">
    <property type="entry name" value="LYSR-FAMILY TRANSCRIPTIONAL REGULATOR"/>
    <property type="match status" value="1"/>
</dbReference>
<evidence type="ECO:0000256" key="4">
    <source>
        <dbReference type="ARBA" id="ARBA00023163"/>
    </source>
</evidence>
<organism evidence="6 7">
    <name type="scientific">Luteibaculum oceani</name>
    <dbReference type="NCBI Taxonomy" id="1294296"/>
    <lineage>
        <taxon>Bacteria</taxon>
        <taxon>Pseudomonadati</taxon>
        <taxon>Bacteroidota</taxon>
        <taxon>Flavobacteriia</taxon>
        <taxon>Flavobacteriales</taxon>
        <taxon>Luteibaculaceae</taxon>
        <taxon>Luteibaculum</taxon>
    </lineage>
</organism>
<dbReference type="GO" id="GO:0005829">
    <property type="term" value="C:cytosol"/>
    <property type="evidence" value="ECO:0007669"/>
    <property type="project" value="TreeGrafter"/>
</dbReference>
<evidence type="ECO:0000313" key="6">
    <source>
        <dbReference type="EMBL" id="TXC76220.1"/>
    </source>
</evidence>
<evidence type="ECO:0000313" key="7">
    <source>
        <dbReference type="Proteomes" id="UP000321168"/>
    </source>
</evidence>
<dbReference type="SUPFAM" id="SSF46785">
    <property type="entry name" value="Winged helix' DNA-binding domain"/>
    <property type="match status" value="1"/>
</dbReference>
<dbReference type="InterPro" id="IPR036388">
    <property type="entry name" value="WH-like_DNA-bd_sf"/>
</dbReference>
<dbReference type="PRINTS" id="PR00039">
    <property type="entry name" value="HTHLYSR"/>
</dbReference>
<dbReference type="GO" id="GO:0003677">
    <property type="term" value="F:DNA binding"/>
    <property type="evidence" value="ECO:0007669"/>
    <property type="project" value="UniProtKB-KW"/>
</dbReference>
<comment type="caution">
    <text evidence="6">The sequence shown here is derived from an EMBL/GenBank/DDBJ whole genome shotgun (WGS) entry which is preliminary data.</text>
</comment>
<keyword evidence="7" id="KW-1185">Reference proteome</keyword>
<gene>
    <name evidence="6" type="ORF">FRX97_10760</name>
</gene>
<dbReference type="FunFam" id="1.10.10.10:FF:000001">
    <property type="entry name" value="LysR family transcriptional regulator"/>
    <property type="match status" value="1"/>
</dbReference>
<keyword evidence="4" id="KW-0804">Transcription</keyword>
<dbReference type="CDD" id="cd08411">
    <property type="entry name" value="PBP2_OxyR"/>
    <property type="match status" value="1"/>
</dbReference>
<evidence type="ECO:0000256" key="3">
    <source>
        <dbReference type="ARBA" id="ARBA00023125"/>
    </source>
</evidence>
<sequence length="310" mass="35131">MTLIQLEYVIAVHNHKSFSKASEACFVTQPTLSMQIQKLEDELGVILFDRKKKPIGTTEIGEMVVEQARDLVSGEKAIKELVSQYKGAIAGELKVGIIPTVAPYLLPLFLPNVIKAYPTLNLQIEEKTTEEIIDNLLADHIDIGILATPLSNPRITEYPLYSEGMYFYVSPKHPLYQKESIDINEIDGKDMWLLHKGHCFRNQVLKLCERFNKDHIQGLAFESGSIETIIKIIDSHNGLTMIPETALFTLAPEQKKHVRPIEKNQPGREISIVVSRTYLKKQLIQELNNMIVEALPATLKHNKVRILDIN</sequence>
<reference evidence="6 7" key="1">
    <citation type="submission" date="2019-08" db="EMBL/GenBank/DDBJ databases">
        <title>Genome of Luteibaculum oceani JCM 18817.</title>
        <authorList>
            <person name="Bowman J.P."/>
        </authorList>
    </citation>
    <scope>NUCLEOTIDE SEQUENCE [LARGE SCALE GENOMIC DNA]</scope>
    <source>
        <strain evidence="6 7">JCM 18817</strain>
    </source>
</reference>
<dbReference type="AlphaFoldDB" id="A0A5C6UUC2"/>
<dbReference type="OrthoDB" id="9803735at2"/>